<reference evidence="1" key="1">
    <citation type="submission" date="2022-08" db="UniProtKB">
        <authorList>
            <consortium name="EnsemblMetazoa"/>
        </authorList>
    </citation>
    <scope>IDENTIFICATION</scope>
    <source>
        <strain evidence="1">05x7-T-G4-1.051#20</strain>
    </source>
</reference>
<proteinExistence type="predicted"/>
<organism evidence="1 2">
    <name type="scientific">Magallana gigas</name>
    <name type="common">Pacific oyster</name>
    <name type="synonym">Crassostrea gigas</name>
    <dbReference type="NCBI Taxonomy" id="29159"/>
    <lineage>
        <taxon>Eukaryota</taxon>
        <taxon>Metazoa</taxon>
        <taxon>Spiralia</taxon>
        <taxon>Lophotrochozoa</taxon>
        <taxon>Mollusca</taxon>
        <taxon>Bivalvia</taxon>
        <taxon>Autobranchia</taxon>
        <taxon>Pteriomorphia</taxon>
        <taxon>Ostreida</taxon>
        <taxon>Ostreoidea</taxon>
        <taxon>Ostreidae</taxon>
        <taxon>Magallana</taxon>
    </lineage>
</organism>
<keyword evidence="2" id="KW-1185">Reference proteome</keyword>
<evidence type="ECO:0000313" key="2">
    <source>
        <dbReference type="Proteomes" id="UP000005408"/>
    </source>
</evidence>
<sequence>MSENAPGLAAECPAIFKFYNGSGGSECDLANICSVYESDRDIMNHLYSLQSAQILDRQIIPVGSEYDFSLYRVNDKY</sequence>
<name>A0A8W8J8K9_MAGGI</name>
<evidence type="ECO:0000313" key="1">
    <source>
        <dbReference type="EnsemblMetazoa" id="G17579.1:cds"/>
    </source>
</evidence>
<protein>
    <submittedName>
        <fullName evidence="1">Uncharacterized protein</fullName>
    </submittedName>
</protein>
<accession>A0A8W8J8K9</accession>
<dbReference type="Proteomes" id="UP000005408">
    <property type="component" value="Unassembled WGS sequence"/>
</dbReference>
<dbReference type="AlphaFoldDB" id="A0A8W8J8K9"/>
<dbReference type="EnsemblMetazoa" id="G17579.1">
    <property type="protein sequence ID" value="G17579.1:cds"/>
    <property type="gene ID" value="G17579"/>
</dbReference>